<accession>A0A1M6F339</accession>
<dbReference type="AlphaFoldDB" id="A0A1M6F339"/>
<dbReference type="Proteomes" id="UP000184543">
    <property type="component" value="Unassembled WGS sequence"/>
</dbReference>
<gene>
    <name evidence="1" type="ORF">SAMN04488513_102278</name>
</gene>
<evidence type="ECO:0000313" key="1">
    <source>
        <dbReference type="EMBL" id="SHI92093.1"/>
    </source>
</evidence>
<organism evidence="1 2">
    <name type="scientific">Pseudozobellia thermophila</name>
    <dbReference type="NCBI Taxonomy" id="192903"/>
    <lineage>
        <taxon>Bacteria</taxon>
        <taxon>Pseudomonadati</taxon>
        <taxon>Bacteroidota</taxon>
        <taxon>Flavobacteriia</taxon>
        <taxon>Flavobacteriales</taxon>
        <taxon>Flavobacteriaceae</taxon>
        <taxon>Pseudozobellia</taxon>
    </lineage>
</organism>
<sequence length="510" mass="56662">MKNTINRFLTLGVLFLVISCDKNFDEINTNVVDPTSDSVDPIFLLNNAIVNTSFSNAQIIFDMGVVQQVISPNSGVLTGANYNQDNRDVTDDHWVKYYENVIKNTGDIIGQLQAEDAPDRPNLLHMTRLIQALTFMILTDEYGDIPYFEAGKGVTEQIVLPRYDSQEAIYADLIKEVREASAGLSESAPAEKGEVLYSGDIGKWKRFGYSLLLRLGMRLSEVDPSLAEQTVAEAFGGGLMQSNEDNYAIRHDSNYTNNAGSLLNSTEANNFYMVDTFVEFLRDTNDPRLMSLALRFTGATSGPEQVIETGSKDPAEQVGMPLGYDNGTIGTVVDDLGLASFYDFTQIDRFRVAKQTAPIYVLTYSQTQLLLAEAAVRGWVTGNPEDYYNQGVTAHMQLMAEYDEEVAIADVDIQTYLADNPFDAGNAIEQINNQYWVSCFLNGPEAFANFRRSGFPDLDSNPYPAQDIGTPFINRLTYPNSEVATNNENLSAAVSRMGPDNLETKVWWDQ</sequence>
<dbReference type="Gene3D" id="1.25.40.390">
    <property type="match status" value="1"/>
</dbReference>
<reference evidence="2" key="1">
    <citation type="submission" date="2016-11" db="EMBL/GenBank/DDBJ databases">
        <authorList>
            <person name="Varghese N."/>
            <person name="Submissions S."/>
        </authorList>
    </citation>
    <scope>NUCLEOTIDE SEQUENCE [LARGE SCALE GENOMIC DNA]</scope>
    <source>
        <strain evidence="2">DSM 19858</strain>
    </source>
</reference>
<proteinExistence type="predicted"/>
<dbReference type="STRING" id="192903.SAMN04488513_102278"/>
<dbReference type="RefSeq" id="WP_072990677.1">
    <property type="nucleotide sequence ID" value="NZ_FQYU01000002.1"/>
</dbReference>
<dbReference type="InterPro" id="IPR011990">
    <property type="entry name" value="TPR-like_helical_dom_sf"/>
</dbReference>
<protein>
    <submittedName>
        <fullName evidence="1">Starch-binding associating with outer membrane</fullName>
    </submittedName>
</protein>
<dbReference type="SUPFAM" id="SSF48452">
    <property type="entry name" value="TPR-like"/>
    <property type="match status" value="1"/>
</dbReference>
<name>A0A1M6F339_9FLAO</name>
<dbReference type="PROSITE" id="PS51257">
    <property type="entry name" value="PROKAR_LIPOPROTEIN"/>
    <property type="match status" value="1"/>
</dbReference>
<dbReference type="EMBL" id="FQYU01000002">
    <property type="protein sequence ID" value="SHI92093.1"/>
    <property type="molecule type" value="Genomic_DNA"/>
</dbReference>
<evidence type="ECO:0000313" key="2">
    <source>
        <dbReference type="Proteomes" id="UP000184543"/>
    </source>
</evidence>
<dbReference type="OrthoDB" id="725917at2"/>
<keyword evidence="2" id="KW-1185">Reference proteome</keyword>
<dbReference type="Pfam" id="PF12771">
    <property type="entry name" value="SusD-like_2"/>
    <property type="match status" value="1"/>
</dbReference>
<dbReference type="InterPro" id="IPR041662">
    <property type="entry name" value="SusD-like_2"/>
</dbReference>